<keyword evidence="3" id="KW-1185">Reference proteome</keyword>
<sequence>MNVMPLQDPHPDAEEHSIPAAPVSGLTADTSAISAKTGAAASASPQARVPAAEVWRLLHSS</sequence>
<dbReference type="RefSeq" id="WP_176950163.1">
    <property type="nucleotide sequence ID" value="NZ_JABXYK010000007.1"/>
</dbReference>
<gene>
    <name evidence="2" type="ORF">HV823_13055</name>
</gene>
<feature type="region of interest" description="Disordered" evidence="1">
    <location>
        <begin position="1"/>
        <end position="21"/>
    </location>
</feature>
<evidence type="ECO:0000313" key="3">
    <source>
        <dbReference type="Proteomes" id="UP000659172"/>
    </source>
</evidence>
<accession>A0ABX2QEM0</accession>
<dbReference type="Proteomes" id="UP000659172">
    <property type="component" value="Unassembled WGS sequence"/>
</dbReference>
<dbReference type="EMBL" id="JABXYK010000007">
    <property type="protein sequence ID" value="NVP56182.1"/>
    <property type="molecule type" value="Genomic_DNA"/>
</dbReference>
<proteinExistence type="predicted"/>
<protein>
    <submittedName>
        <fullName evidence="2">Uncharacterized protein</fullName>
    </submittedName>
</protein>
<comment type="caution">
    <text evidence="2">The sequence shown here is derived from an EMBL/GenBank/DDBJ whole genome shotgun (WGS) entry which is preliminary data.</text>
</comment>
<organism evidence="2 3">
    <name type="scientific">Mycoplana rhizolycopersici</name>
    <dbReference type="NCBI Taxonomy" id="2746702"/>
    <lineage>
        <taxon>Bacteria</taxon>
        <taxon>Pseudomonadati</taxon>
        <taxon>Pseudomonadota</taxon>
        <taxon>Alphaproteobacteria</taxon>
        <taxon>Hyphomicrobiales</taxon>
        <taxon>Rhizobiaceae</taxon>
        <taxon>Mycoplana</taxon>
    </lineage>
</organism>
<reference evidence="2 3" key="1">
    <citation type="submission" date="2020-06" db="EMBL/GenBank/DDBJ databases">
        <title>Rhizobium sp.nov. isolated from the tomato plant.</title>
        <authorList>
            <person name="Thin K.K."/>
            <person name="Zhang X."/>
            <person name="He S."/>
        </authorList>
    </citation>
    <scope>NUCLEOTIDE SEQUENCE [LARGE SCALE GENOMIC DNA]</scope>
    <source>
        <strain evidence="2 3">DBTS2</strain>
    </source>
</reference>
<evidence type="ECO:0000256" key="1">
    <source>
        <dbReference type="SAM" id="MobiDB-lite"/>
    </source>
</evidence>
<name>A0ABX2QEM0_9HYPH</name>
<evidence type="ECO:0000313" key="2">
    <source>
        <dbReference type="EMBL" id="NVP56182.1"/>
    </source>
</evidence>